<evidence type="ECO:0000256" key="6">
    <source>
        <dbReference type="ARBA" id="ARBA00023134"/>
    </source>
</evidence>
<evidence type="ECO:0000256" key="3">
    <source>
        <dbReference type="ARBA" id="ARBA00022741"/>
    </source>
</evidence>
<dbReference type="Gene3D" id="1.10.300.10">
    <property type="entry name" value="Adenylosuccinate Synthetase, subunit A, domain 2"/>
    <property type="match status" value="1"/>
</dbReference>
<feature type="binding site" evidence="7">
    <location>
        <position position="149"/>
    </location>
    <ligand>
        <name>IMP</name>
        <dbReference type="ChEBI" id="CHEBI:58053"/>
        <note>ligand shared between dimeric partners</note>
    </ligand>
</feature>
<feature type="binding site" description="in other chain" evidence="7">
    <location>
        <position position="252"/>
    </location>
    <ligand>
        <name>IMP</name>
        <dbReference type="ChEBI" id="CHEBI:58053"/>
        <note>ligand shared between dimeric partners</note>
    </ligand>
</feature>
<comment type="caution">
    <text evidence="7">Lacks conserved residue(s) required for the propagation of feature annotation.</text>
</comment>
<keyword evidence="5 7" id="KW-0460">Magnesium</keyword>
<dbReference type="GO" id="GO:0046040">
    <property type="term" value="P:IMP metabolic process"/>
    <property type="evidence" value="ECO:0007669"/>
    <property type="project" value="TreeGrafter"/>
</dbReference>
<protein>
    <recommendedName>
        <fullName evidence="7">Adenylosuccinate synthetase</fullName>
        <shortName evidence="7">AMPSase</shortName>
        <shortName evidence="7">AdSS</shortName>
        <ecNumber evidence="7">6.3.4.4</ecNumber>
    </recommendedName>
    <alternativeName>
        <fullName evidence="7">IMP--aspartate ligase</fullName>
    </alternativeName>
</protein>
<proteinExistence type="inferred from homology"/>
<feature type="binding site" evidence="7">
    <location>
        <begin position="434"/>
        <end position="436"/>
    </location>
    <ligand>
        <name>GTP</name>
        <dbReference type="ChEBI" id="CHEBI:37565"/>
    </ligand>
</feature>
<feature type="binding site" description="in other chain" evidence="7">
    <location>
        <position position="267"/>
    </location>
    <ligand>
        <name>IMP</name>
        <dbReference type="ChEBI" id="CHEBI:58053"/>
        <note>ligand shared between dimeric partners</note>
    </ligand>
</feature>
<feature type="binding site" evidence="7">
    <location>
        <position position="16"/>
    </location>
    <ligand>
        <name>Mg(2+)</name>
        <dbReference type="ChEBI" id="CHEBI:18420"/>
    </ligand>
</feature>
<evidence type="ECO:0000256" key="7">
    <source>
        <dbReference type="HAMAP-Rule" id="MF_00011"/>
    </source>
</evidence>
<keyword evidence="1 7" id="KW-0436">Ligase</keyword>
<dbReference type="SMART" id="SM00788">
    <property type="entry name" value="Adenylsucc_synt"/>
    <property type="match status" value="1"/>
</dbReference>
<gene>
    <name evidence="7" type="primary">purA</name>
    <name evidence="8" type="ORF">ACT17_22600</name>
</gene>
<keyword evidence="7" id="KW-0963">Cytoplasm</keyword>
<name>A0A0J8U480_9MYCO</name>
<evidence type="ECO:0000256" key="4">
    <source>
        <dbReference type="ARBA" id="ARBA00022755"/>
    </source>
</evidence>
<dbReference type="AlphaFoldDB" id="A0A0J8U480"/>
<dbReference type="GO" id="GO:0000287">
    <property type="term" value="F:magnesium ion binding"/>
    <property type="evidence" value="ECO:0007669"/>
    <property type="project" value="UniProtKB-UniRule"/>
</dbReference>
<dbReference type="GO" id="GO:0005525">
    <property type="term" value="F:GTP binding"/>
    <property type="evidence" value="ECO:0007669"/>
    <property type="project" value="UniProtKB-UniRule"/>
</dbReference>
<dbReference type="InterPro" id="IPR042111">
    <property type="entry name" value="Adenylosuccinate_synth_dom3"/>
</dbReference>
<dbReference type="GO" id="GO:0044208">
    <property type="term" value="P:'de novo' AMP biosynthetic process"/>
    <property type="evidence" value="ECO:0007669"/>
    <property type="project" value="UniProtKB-UniRule"/>
</dbReference>
<keyword evidence="4 7" id="KW-0658">Purine biosynthesis</keyword>
<feature type="active site" description="Proton acceptor" evidence="7">
    <location>
        <position position="16"/>
    </location>
</feature>
<dbReference type="InterPro" id="IPR042110">
    <property type="entry name" value="Adenylosuccinate_synth_dom2"/>
</dbReference>
<dbReference type="GO" id="GO:0004019">
    <property type="term" value="F:adenylosuccinate synthase activity"/>
    <property type="evidence" value="ECO:0007669"/>
    <property type="project" value="UniProtKB-UniRule"/>
</dbReference>
<dbReference type="InterPro" id="IPR027417">
    <property type="entry name" value="P-loop_NTPase"/>
</dbReference>
<comment type="cofactor">
    <cofactor evidence="7">
        <name>Mg(2+)</name>
        <dbReference type="ChEBI" id="CHEBI:18420"/>
    </cofactor>
    <text evidence="7">Binds 1 Mg(2+) ion per subunit.</text>
</comment>
<dbReference type="InterPro" id="IPR042109">
    <property type="entry name" value="Adenylosuccinate_synth_dom1"/>
</dbReference>
<dbReference type="Pfam" id="PF00709">
    <property type="entry name" value="Adenylsucc_synt"/>
    <property type="match status" value="1"/>
</dbReference>
<dbReference type="PANTHER" id="PTHR11846">
    <property type="entry name" value="ADENYLOSUCCINATE SYNTHETASE"/>
    <property type="match status" value="1"/>
</dbReference>
<feature type="binding site" evidence="7">
    <location>
        <begin position="361"/>
        <end position="363"/>
    </location>
    <ligand>
        <name>GTP</name>
        <dbReference type="ChEBI" id="CHEBI:37565"/>
    </ligand>
</feature>
<evidence type="ECO:0000256" key="2">
    <source>
        <dbReference type="ARBA" id="ARBA00022723"/>
    </source>
</evidence>
<dbReference type="Gene3D" id="3.90.170.10">
    <property type="entry name" value="Adenylosuccinate Synthetase, subunit A, domain 3"/>
    <property type="match status" value="1"/>
</dbReference>
<dbReference type="Gene3D" id="3.40.440.10">
    <property type="entry name" value="Adenylosuccinate Synthetase, subunit A, domain 1"/>
    <property type="match status" value="1"/>
</dbReference>
<feature type="binding site" evidence="7">
    <location>
        <begin position="15"/>
        <end position="21"/>
    </location>
    <ligand>
        <name>GTP</name>
        <dbReference type="ChEBI" id="CHEBI:37565"/>
    </ligand>
</feature>
<keyword evidence="3 7" id="KW-0547">Nucleotide-binding</keyword>
<organism evidence="8 9">
    <name type="scientific">Mycolicibacterium conceptionense</name>
    <dbReference type="NCBI Taxonomy" id="451644"/>
    <lineage>
        <taxon>Bacteria</taxon>
        <taxon>Bacillati</taxon>
        <taxon>Actinomycetota</taxon>
        <taxon>Actinomycetes</taxon>
        <taxon>Mycobacteriales</taxon>
        <taxon>Mycobacteriaceae</taxon>
        <taxon>Mycolicibacterium</taxon>
    </lineage>
</organism>
<evidence type="ECO:0000256" key="5">
    <source>
        <dbReference type="ARBA" id="ARBA00022842"/>
    </source>
</evidence>
<keyword evidence="2 7" id="KW-0479">Metal-binding</keyword>
<comment type="subcellular location">
    <subcellularLocation>
        <location evidence="7">Cytoplasm</location>
    </subcellularLocation>
</comment>
<dbReference type="Proteomes" id="UP000037594">
    <property type="component" value="Unassembled WGS sequence"/>
</dbReference>
<dbReference type="InterPro" id="IPR001114">
    <property type="entry name" value="Adenylosuccinate_synthetase"/>
</dbReference>
<dbReference type="RefSeq" id="WP_048896157.1">
    <property type="nucleotide sequence ID" value="NZ_LFOD01000025.1"/>
</dbReference>
<evidence type="ECO:0000313" key="9">
    <source>
        <dbReference type="Proteomes" id="UP000037594"/>
    </source>
</evidence>
<dbReference type="PATRIC" id="fig|451644.5.peg.4664"/>
<evidence type="ECO:0000313" key="8">
    <source>
        <dbReference type="EMBL" id="KMV15902.1"/>
    </source>
</evidence>
<dbReference type="EMBL" id="LFOD01000025">
    <property type="protein sequence ID" value="KMV15902.1"/>
    <property type="molecule type" value="Genomic_DNA"/>
</dbReference>
<comment type="caution">
    <text evidence="8">The sequence shown here is derived from an EMBL/GenBank/DDBJ whole genome shotgun (WGS) entry which is preliminary data.</text>
</comment>
<sequence>MPVHPNTIVVGLALGDEAKGATVAHIAATTRPSAVVRFNGGAQTAHNVVDGGRHHTFRLFGSGTFSDTPTFLSKHVIVDPWMLAAETEKLRAIGIDDPLSLMAVSPDALVSTPIHRAANRTREDLRGAGAHGSCGLGIGETRWYDLASRVGLRSGDELWGIRADRDVDAAPLTVGELTGYASANGRHYLRARLEVILGFYEPLLVRGEHEVPEISDMVDTLIEFSRAVEITRDAEYLARANRRGHLVFEGAQGVLLDEWRGLHPHTTWSTTLPSVAQDLLAEASLPPAEVIGVLRTYATRHGHGPLPTEDPSLLDVLPELHNGVGRYQGGWRVGHVDLPLVRYAAQVCRQHGGLDALSISHLDTVAAADGAVKLACSYDGSPNPFTLGRYRDLTHQERLTELARTAQPRLEPVDPARIADSLATAAGVPVAITAHGPDVADRVQVITPRSERIAA</sequence>
<comment type="function">
    <text evidence="7">Plays an important role in the de novo pathway of purine nucleotide biosynthesis. Catalyzes the first committed step in the biosynthesis of AMP from IMP.</text>
</comment>
<dbReference type="EC" id="6.3.4.4" evidence="7"/>
<keyword evidence="6 7" id="KW-0342">GTP-binding</keyword>
<dbReference type="SUPFAM" id="SSF52540">
    <property type="entry name" value="P-loop containing nucleoside triphosphate hydrolases"/>
    <property type="match status" value="1"/>
</dbReference>
<feature type="active site" description="Proton donor" evidence="7">
    <location>
        <position position="46"/>
    </location>
</feature>
<dbReference type="GO" id="GO:0005737">
    <property type="term" value="C:cytoplasm"/>
    <property type="evidence" value="ECO:0007669"/>
    <property type="project" value="UniProtKB-SubCell"/>
</dbReference>
<comment type="pathway">
    <text evidence="7">Purine metabolism; AMP biosynthesis via de novo pathway; AMP from IMP: step 1/2.</text>
</comment>
<dbReference type="PANTHER" id="PTHR11846:SF0">
    <property type="entry name" value="ADENYLOSUCCINATE SYNTHETASE"/>
    <property type="match status" value="1"/>
</dbReference>
<accession>A0A0J8U480</accession>
<dbReference type="OrthoDB" id="3959406at2"/>
<comment type="similarity">
    <text evidence="7">Belongs to the adenylosuccinate synthetase family.</text>
</comment>
<dbReference type="HAMAP" id="MF_00011">
    <property type="entry name" value="Adenylosucc_synth"/>
    <property type="match status" value="1"/>
</dbReference>
<comment type="subunit">
    <text evidence="7">Homodimer.</text>
</comment>
<dbReference type="UniPathway" id="UPA00075">
    <property type="reaction ID" value="UER00335"/>
</dbReference>
<feature type="binding site" description="in other chain" evidence="7">
    <location>
        <begin position="16"/>
        <end position="19"/>
    </location>
    <ligand>
        <name>IMP</name>
        <dbReference type="ChEBI" id="CHEBI:58053"/>
        <note>ligand shared between dimeric partners</note>
    </ligand>
</feature>
<comment type="catalytic activity">
    <reaction evidence="7">
        <text>IMP + L-aspartate + GTP = N(6)-(1,2-dicarboxyethyl)-AMP + GDP + phosphate + 2 H(+)</text>
        <dbReference type="Rhea" id="RHEA:15753"/>
        <dbReference type="ChEBI" id="CHEBI:15378"/>
        <dbReference type="ChEBI" id="CHEBI:29991"/>
        <dbReference type="ChEBI" id="CHEBI:37565"/>
        <dbReference type="ChEBI" id="CHEBI:43474"/>
        <dbReference type="ChEBI" id="CHEBI:57567"/>
        <dbReference type="ChEBI" id="CHEBI:58053"/>
        <dbReference type="ChEBI" id="CHEBI:58189"/>
        <dbReference type="EC" id="6.3.4.4"/>
    </reaction>
</comment>
<reference evidence="8 9" key="1">
    <citation type="submission" date="2015-06" db="EMBL/GenBank/DDBJ databases">
        <title>Genome sequence of Mycobacterium conceptionense strain MLE.</title>
        <authorList>
            <person name="Greninger A.L."/>
            <person name="Cunningham G."/>
            <person name="Chiu C.Y."/>
            <person name="Miller S."/>
        </authorList>
    </citation>
    <scope>NUCLEOTIDE SEQUENCE [LARGE SCALE GENOMIC DNA]</scope>
    <source>
        <strain evidence="8 9">MLE</strain>
    </source>
</reference>
<evidence type="ECO:0000256" key="1">
    <source>
        <dbReference type="ARBA" id="ARBA00022598"/>
    </source>
</evidence>